<evidence type="ECO:0000313" key="3">
    <source>
        <dbReference type="Proteomes" id="UP000005870"/>
    </source>
</evidence>
<dbReference type="HOGENOM" id="CLU_032906_0_0_6"/>
<organism evidence="2 3">
    <name type="scientific">Pseudoxanthomonas spadix (strain BD-a59)</name>
    <dbReference type="NCBI Taxonomy" id="1045855"/>
    <lineage>
        <taxon>Bacteria</taxon>
        <taxon>Pseudomonadati</taxon>
        <taxon>Pseudomonadota</taxon>
        <taxon>Gammaproteobacteria</taxon>
        <taxon>Lysobacterales</taxon>
        <taxon>Lysobacteraceae</taxon>
        <taxon>Pseudoxanthomonas</taxon>
    </lineage>
</organism>
<dbReference type="eggNOG" id="ENOG502Z7W1">
    <property type="taxonomic scope" value="Bacteria"/>
</dbReference>
<name>G7UQY6_PSEUP</name>
<gene>
    <name evidence="2" type="ordered locus">DSC_12070</name>
</gene>
<dbReference type="RefSeq" id="WP_014161231.1">
    <property type="nucleotide sequence ID" value="NC_016147.2"/>
</dbReference>
<dbReference type="KEGG" id="psd:DSC_12070"/>
<protein>
    <recommendedName>
        <fullName evidence="4">Carboxypeptidase regulatory-like domain-containing protein</fullName>
    </recommendedName>
</protein>
<evidence type="ECO:0000256" key="1">
    <source>
        <dbReference type="SAM" id="Phobius"/>
    </source>
</evidence>
<evidence type="ECO:0008006" key="4">
    <source>
        <dbReference type="Google" id="ProtNLM"/>
    </source>
</evidence>
<accession>G7UQY6</accession>
<keyword evidence="1" id="KW-1133">Transmembrane helix</keyword>
<keyword evidence="1" id="KW-0812">Transmembrane</keyword>
<sequence length="610" mass="63273">MNPATSVAVILGIATLLAIARLLWRQRRLAAEARGPRWRLVLQLIGQPALAGLLYLTMLPPPLPGKADTLVVATADATESQLRRSAGGSLVALPEAPPLPSAVRVPDLATALRQRPGTSGLRVVGAGLVGRDQDAAGALPVDFVAADLPRGIVQLASPAQVPAGGAFAVHGRANGVPGGRVELRDPAGLRVDAQSLPASGRFQLAGSVRVPGTVQFSLQLLDAAGGRVEQLAVPVWIAQTRPPRVLVLAGAAGPELKYLRRWIADAGMQADARIGIGGGVQLRSGPASLTAADLGQLDVVILDARAWSGLGAGQRQALLEAVRGGLGVLLRADTAPDAALRADLRRLGFQLRQAGRETGTAAVVFPRPDLGEVTASASAAPGAAQPPAQASKPPDVSYRKLGLAGLDAAPLLNAQGGQLLAAWRAHGRGRVGLWTPLDSFRLVLAGHPDLHAQMWSRALAILARPGQTLATVDAHAWPGERITLCGLTGPAQVTAPDGQPTSLVPDPRAGHCAGYWPRQPGWHQLAHAGGTQPFHVHQAAQGRALKAAGQALATRQLAMFAGAAGSRPPAETVPARRGRAWPWLLGLLACAAALWWLERARLHLPDPAAR</sequence>
<reference evidence="2 3" key="1">
    <citation type="journal article" date="2012" name="J. Bacteriol.">
        <title>Complete Genome Sequence of the BTEX-Degrading Bacterium Pseudoxanthomonas spadix BD-a59.</title>
        <authorList>
            <person name="Lee S.H."/>
            <person name="Jin H.M."/>
            <person name="Lee H.J."/>
            <person name="Kim J.M."/>
            <person name="Jeon C.O."/>
        </authorList>
    </citation>
    <scope>NUCLEOTIDE SEQUENCE [LARGE SCALE GENOMIC DNA]</scope>
    <source>
        <strain evidence="2 3">BD-a59</strain>
    </source>
</reference>
<keyword evidence="3" id="KW-1185">Reference proteome</keyword>
<keyword evidence="1" id="KW-0472">Membrane</keyword>
<dbReference type="STRING" id="1045855.DSC_12070"/>
<dbReference type="AlphaFoldDB" id="G7UQY6"/>
<proteinExistence type="predicted"/>
<dbReference type="Gene3D" id="3.40.50.880">
    <property type="match status" value="1"/>
</dbReference>
<dbReference type="OrthoDB" id="7199749at2"/>
<feature type="transmembrane region" description="Helical" evidence="1">
    <location>
        <begin position="36"/>
        <end position="56"/>
    </location>
</feature>
<evidence type="ECO:0000313" key="2">
    <source>
        <dbReference type="EMBL" id="AER57058.1"/>
    </source>
</evidence>
<feature type="transmembrane region" description="Helical" evidence="1">
    <location>
        <begin position="6"/>
        <end position="24"/>
    </location>
</feature>
<dbReference type="Proteomes" id="UP000005870">
    <property type="component" value="Chromosome"/>
</dbReference>
<dbReference type="EMBL" id="CP003093">
    <property type="protein sequence ID" value="AER57058.1"/>
    <property type="molecule type" value="Genomic_DNA"/>
</dbReference>
<dbReference type="InterPro" id="IPR029062">
    <property type="entry name" value="Class_I_gatase-like"/>
</dbReference>
<dbReference type="SUPFAM" id="SSF52317">
    <property type="entry name" value="Class I glutamine amidotransferase-like"/>
    <property type="match status" value="1"/>
</dbReference>